<feature type="compositionally biased region" description="Polar residues" evidence="1">
    <location>
        <begin position="84"/>
        <end position="102"/>
    </location>
</feature>
<accession>A0A1Z3N761</accession>
<gene>
    <name evidence="2" type="ORF">B9G79_06735</name>
</gene>
<dbReference type="EMBL" id="CP020946">
    <property type="protein sequence ID" value="ASD63286.1"/>
    <property type="molecule type" value="Genomic_DNA"/>
</dbReference>
<sequence length="344" mass="38315">MVAYYLPSMHSSNPADQELATPTEPQNSDNSTLSDPSSDTSLPVTDSPVNNEVNSVKDVKLPKAVDSLFPVQIRKPHTPVMTERNATISNAPDTTQTSSNEPNHPPQVRKLTLSAGIGSNYLKFDQTNSNAQESGQFSAVTSPTFMAEARLQWNDNWIYSFSYNQMPGKIQTPTSVTIDKDDYTWSYFGAEAMRKITEGPAGTQFYLLGGLQRHQMPFLVGGSATDVALIQNQIVTASLGVRMEWQLQNKWFVESFLHYQTPLSATSSSGNFQIASATSFDGLVGLSRPLSDQWRFGVYWFGQSHSFSYDYSSADHSTERQGTQKLFNSDLQLRLSYQWDLSRP</sequence>
<evidence type="ECO:0000256" key="1">
    <source>
        <dbReference type="SAM" id="MobiDB-lite"/>
    </source>
</evidence>
<evidence type="ECO:0000313" key="2">
    <source>
        <dbReference type="EMBL" id="ASD63286.1"/>
    </source>
</evidence>
<organism evidence="2 3">
    <name type="scientific">Bdellovibrio bacteriovorus</name>
    <dbReference type="NCBI Taxonomy" id="959"/>
    <lineage>
        <taxon>Bacteria</taxon>
        <taxon>Pseudomonadati</taxon>
        <taxon>Bdellovibrionota</taxon>
        <taxon>Bdellovibrionia</taxon>
        <taxon>Bdellovibrionales</taxon>
        <taxon>Pseudobdellovibrionaceae</taxon>
        <taxon>Bdellovibrio</taxon>
    </lineage>
</organism>
<feature type="region of interest" description="Disordered" evidence="1">
    <location>
        <begin position="75"/>
        <end position="106"/>
    </location>
</feature>
<proteinExistence type="predicted"/>
<dbReference type="RefSeq" id="WP_088564839.1">
    <property type="nucleotide sequence ID" value="NZ_CP020946.1"/>
</dbReference>
<feature type="compositionally biased region" description="Low complexity" evidence="1">
    <location>
        <begin position="27"/>
        <end position="48"/>
    </location>
</feature>
<evidence type="ECO:0008006" key="4">
    <source>
        <dbReference type="Google" id="ProtNLM"/>
    </source>
</evidence>
<reference evidence="2 3" key="1">
    <citation type="submission" date="2017-04" db="EMBL/GenBank/DDBJ databases">
        <title>Whole genome sequence of Bdellovibrio bacteriovorus strain SSB218315.</title>
        <authorList>
            <person name="Oyedara O."/>
            <person name="Rodriguez-Perez M.A."/>
        </authorList>
    </citation>
    <scope>NUCLEOTIDE SEQUENCE [LARGE SCALE GENOMIC DNA]</scope>
    <source>
        <strain evidence="2 3">SSB218315</strain>
    </source>
</reference>
<feature type="region of interest" description="Disordered" evidence="1">
    <location>
        <begin position="1"/>
        <end position="55"/>
    </location>
</feature>
<dbReference type="Proteomes" id="UP000197003">
    <property type="component" value="Chromosome"/>
</dbReference>
<protein>
    <recommendedName>
        <fullName evidence="4">Protochlamydia outer membrane protein domain-containing protein</fullName>
    </recommendedName>
</protein>
<name>A0A1Z3N761_BDEBC</name>
<dbReference type="AlphaFoldDB" id="A0A1Z3N761"/>
<evidence type="ECO:0000313" key="3">
    <source>
        <dbReference type="Proteomes" id="UP000197003"/>
    </source>
</evidence>